<keyword evidence="1 4" id="KW-0479">Metal-binding</keyword>
<dbReference type="SMART" id="SM00829">
    <property type="entry name" value="PKS_ER"/>
    <property type="match status" value="1"/>
</dbReference>
<sequence length="339" mass="36522">MKAAVFYEPGVVKVEEKADPVIKGDEVLIRVMAAGICGTDIHIYDGAKGASDCFPPVVLGHEFAGVVEAVGDDAGRVKAGDHVTVDPSIMCGKCYACQVGKPHFCESYSATGVTYDGGFAQLCKVKEEQVYVLKSEVSFEEAAMCEPLGCCLHGIDRAGIRTGDTVLIIGGGTIGLIMLQLAKLAGAATVIVSELVASKREMAKKLGADYTVNPLEKTPFELLEEKGIREINVTIECVGRKETMLDAFKYIGNGGHVLLFGLTEPDCEIPVKPYEIFQKEITVTASYVNPFSHGRAANLVNTGKIKLAELISDRLPLDDINRVFEIRGKNGKMMIFPNK</sequence>
<evidence type="ECO:0000256" key="4">
    <source>
        <dbReference type="RuleBase" id="RU361277"/>
    </source>
</evidence>
<dbReference type="Pfam" id="PF08240">
    <property type="entry name" value="ADH_N"/>
    <property type="match status" value="1"/>
</dbReference>
<organism evidence="6 7">
    <name type="scientific">Muricomes intestini</name>
    <dbReference type="NCBI Taxonomy" id="1796634"/>
    <lineage>
        <taxon>Bacteria</taxon>
        <taxon>Bacillati</taxon>
        <taxon>Bacillota</taxon>
        <taxon>Clostridia</taxon>
        <taxon>Lachnospirales</taxon>
        <taxon>Lachnospiraceae</taxon>
        <taxon>Muricomes</taxon>
    </lineage>
</organism>
<dbReference type="InterPro" id="IPR013154">
    <property type="entry name" value="ADH-like_N"/>
</dbReference>
<name>A0A4R3KG46_9FIRM</name>
<dbReference type="CDD" id="cd08234">
    <property type="entry name" value="threonine_DH_like"/>
    <property type="match status" value="1"/>
</dbReference>
<evidence type="ECO:0000256" key="3">
    <source>
        <dbReference type="ARBA" id="ARBA00023002"/>
    </source>
</evidence>
<dbReference type="GO" id="GO:0008270">
    <property type="term" value="F:zinc ion binding"/>
    <property type="evidence" value="ECO:0007669"/>
    <property type="project" value="InterPro"/>
</dbReference>
<dbReference type="Proteomes" id="UP000295726">
    <property type="component" value="Unassembled WGS sequence"/>
</dbReference>
<accession>A0A4R3KG46</accession>
<keyword evidence="3" id="KW-0560">Oxidoreductase</keyword>
<dbReference type="GO" id="GO:0016491">
    <property type="term" value="F:oxidoreductase activity"/>
    <property type="evidence" value="ECO:0007669"/>
    <property type="project" value="UniProtKB-KW"/>
</dbReference>
<comment type="caution">
    <text evidence="6">The sequence shown here is derived from an EMBL/GenBank/DDBJ whole genome shotgun (WGS) entry which is preliminary data.</text>
</comment>
<evidence type="ECO:0000313" key="6">
    <source>
        <dbReference type="EMBL" id="TCS82384.1"/>
    </source>
</evidence>
<dbReference type="PROSITE" id="PS00059">
    <property type="entry name" value="ADH_ZINC"/>
    <property type="match status" value="1"/>
</dbReference>
<dbReference type="Gene3D" id="3.40.50.720">
    <property type="entry name" value="NAD(P)-binding Rossmann-like Domain"/>
    <property type="match status" value="1"/>
</dbReference>
<comment type="cofactor">
    <cofactor evidence="4">
        <name>Zn(2+)</name>
        <dbReference type="ChEBI" id="CHEBI:29105"/>
    </cofactor>
</comment>
<dbReference type="EMBL" id="SLZZ01000002">
    <property type="protein sequence ID" value="TCS82384.1"/>
    <property type="molecule type" value="Genomic_DNA"/>
</dbReference>
<protein>
    <submittedName>
        <fullName evidence="6">2-desacetyl-2-hydroxyethyl bacteriochlorophyllide A dehydrogenase</fullName>
    </submittedName>
</protein>
<dbReference type="AlphaFoldDB" id="A0A4R3KG46"/>
<dbReference type="RefSeq" id="WP_132378679.1">
    <property type="nucleotide sequence ID" value="NZ_DAISRC010000177.1"/>
</dbReference>
<evidence type="ECO:0000256" key="1">
    <source>
        <dbReference type="ARBA" id="ARBA00022723"/>
    </source>
</evidence>
<dbReference type="PANTHER" id="PTHR43401:SF2">
    <property type="entry name" value="L-THREONINE 3-DEHYDROGENASE"/>
    <property type="match status" value="1"/>
</dbReference>
<evidence type="ECO:0000256" key="2">
    <source>
        <dbReference type="ARBA" id="ARBA00022833"/>
    </source>
</evidence>
<dbReference type="InterPro" id="IPR020843">
    <property type="entry name" value="ER"/>
</dbReference>
<dbReference type="InterPro" id="IPR050129">
    <property type="entry name" value="Zn_alcohol_dh"/>
</dbReference>
<proteinExistence type="inferred from homology"/>
<comment type="similarity">
    <text evidence="4">Belongs to the zinc-containing alcohol dehydrogenase family.</text>
</comment>
<feature type="domain" description="Enoyl reductase (ER)" evidence="5">
    <location>
        <begin position="10"/>
        <end position="259"/>
    </location>
</feature>
<gene>
    <name evidence="6" type="ORF">EDD59_102255</name>
</gene>
<evidence type="ECO:0000313" key="7">
    <source>
        <dbReference type="Proteomes" id="UP000295726"/>
    </source>
</evidence>
<keyword evidence="2 4" id="KW-0862">Zinc</keyword>
<reference evidence="6 7" key="1">
    <citation type="submission" date="2019-03" db="EMBL/GenBank/DDBJ databases">
        <title>Genomic Encyclopedia of Type Strains, Phase IV (KMG-IV): sequencing the most valuable type-strain genomes for metagenomic binning, comparative biology and taxonomic classification.</title>
        <authorList>
            <person name="Goeker M."/>
        </authorList>
    </citation>
    <scope>NUCLEOTIDE SEQUENCE [LARGE SCALE GENOMIC DNA]</scope>
    <source>
        <strain evidence="6 7">DSM 29489</strain>
    </source>
</reference>
<keyword evidence="7" id="KW-1185">Reference proteome</keyword>
<dbReference type="InterPro" id="IPR013149">
    <property type="entry name" value="ADH-like_C"/>
</dbReference>
<dbReference type="SUPFAM" id="SSF51735">
    <property type="entry name" value="NAD(P)-binding Rossmann-fold domains"/>
    <property type="match status" value="1"/>
</dbReference>
<dbReference type="InterPro" id="IPR011032">
    <property type="entry name" value="GroES-like_sf"/>
</dbReference>
<dbReference type="InterPro" id="IPR036291">
    <property type="entry name" value="NAD(P)-bd_dom_sf"/>
</dbReference>
<evidence type="ECO:0000259" key="5">
    <source>
        <dbReference type="SMART" id="SM00829"/>
    </source>
</evidence>
<dbReference type="InterPro" id="IPR002328">
    <property type="entry name" value="ADH_Zn_CS"/>
</dbReference>
<dbReference type="SUPFAM" id="SSF50129">
    <property type="entry name" value="GroES-like"/>
    <property type="match status" value="1"/>
</dbReference>
<dbReference type="Pfam" id="PF00107">
    <property type="entry name" value="ADH_zinc_N"/>
    <property type="match status" value="1"/>
</dbReference>
<dbReference type="OrthoDB" id="9777057at2"/>
<dbReference type="PANTHER" id="PTHR43401">
    <property type="entry name" value="L-THREONINE 3-DEHYDROGENASE"/>
    <property type="match status" value="1"/>
</dbReference>
<dbReference type="Gene3D" id="3.90.180.10">
    <property type="entry name" value="Medium-chain alcohol dehydrogenases, catalytic domain"/>
    <property type="match status" value="1"/>
</dbReference>